<dbReference type="Proteomes" id="UP001152320">
    <property type="component" value="Chromosome 15"/>
</dbReference>
<evidence type="ECO:0000256" key="6">
    <source>
        <dbReference type="SAM" id="MobiDB-lite"/>
    </source>
</evidence>
<proteinExistence type="inferred from homology"/>
<dbReference type="Pfam" id="PF10228">
    <property type="entry name" value="HPF1"/>
    <property type="match status" value="1"/>
</dbReference>
<feature type="domain" description="PBZ-type" evidence="7">
    <location>
        <begin position="6"/>
        <end position="29"/>
    </location>
</feature>
<accession>A0A9Q1BKJ7</accession>
<evidence type="ECO:0000259" key="7">
    <source>
        <dbReference type="Pfam" id="PF10283"/>
    </source>
</evidence>
<evidence type="ECO:0000256" key="5">
    <source>
        <dbReference type="ARBA" id="ARBA00023242"/>
    </source>
</evidence>
<dbReference type="EMBL" id="JAIZAY010000015">
    <property type="protein sequence ID" value="KAJ8028251.1"/>
    <property type="molecule type" value="Genomic_DNA"/>
</dbReference>
<gene>
    <name evidence="8" type="ORF">HOLleu_30438</name>
</gene>
<dbReference type="OrthoDB" id="416496at2759"/>
<dbReference type="GO" id="GO:0072572">
    <property type="term" value="F:poly-ADP-D-ribose binding"/>
    <property type="evidence" value="ECO:0007669"/>
    <property type="project" value="TreeGrafter"/>
</dbReference>
<evidence type="ECO:0000256" key="1">
    <source>
        <dbReference type="ARBA" id="ARBA00004123"/>
    </source>
</evidence>
<dbReference type="GO" id="GO:0005694">
    <property type="term" value="C:chromosome"/>
    <property type="evidence" value="ECO:0007669"/>
    <property type="project" value="UniProtKB-SubCell"/>
</dbReference>
<keyword evidence="4" id="KW-0158">Chromosome</keyword>
<name>A0A9Q1BKJ7_HOLLE</name>
<evidence type="ECO:0000256" key="4">
    <source>
        <dbReference type="ARBA" id="ARBA00022454"/>
    </source>
</evidence>
<dbReference type="GO" id="GO:0042393">
    <property type="term" value="F:histone binding"/>
    <property type="evidence" value="ECO:0007669"/>
    <property type="project" value="InterPro"/>
</dbReference>
<dbReference type="PANTHER" id="PTHR13386">
    <property type="entry name" value="HISTONE PARYLATION FACTOR 1"/>
    <property type="match status" value="1"/>
</dbReference>
<dbReference type="InterPro" id="IPR019361">
    <property type="entry name" value="HPF1"/>
</dbReference>
<dbReference type="PANTHER" id="PTHR13386:SF1">
    <property type="entry name" value="HISTONE PARYLATION FACTOR 1"/>
    <property type="match status" value="1"/>
</dbReference>
<feature type="region of interest" description="Disordered" evidence="6">
    <location>
        <begin position="51"/>
        <end position="91"/>
    </location>
</feature>
<evidence type="ECO:0000313" key="9">
    <source>
        <dbReference type="Proteomes" id="UP001152320"/>
    </source>
</evidence>
<comment type="subcellular location">
    <subcellularLocation>
        <location evidence="2">Chromosome</location>
    </subcellularLocation>
    <subcellularLocation>
        <location evidence="1">Nucleus</location>
    </subcellularLocation>
</comment>
<feature type="compositionally biased region" description="Acidic residues" evidence="6">
    <location>
        <begin position="71"/>
        <end position="91"/>
    </location>
</feature>
<dbReference type="AlphaFoldDB" id="A0A9Q1BKJ7"/>
<keyword evidence="5" id="KW-0539">Nucleus</keyword>
<reference evidence="8" key="1">
    <citation type="submission" date="2021-10" db="EMBL/GenBank/DDBJ databases">
        <title>Tropical sea cucumber genome reveals ecological adaptation and Cuvierian tubules defense mechanism.</title>
        <authorList>
            <person name="Chen T."/>
        </authorList>
    </citation>
    <scope>NUCLEOTIDE SEQUENCE</scope>
    <source>
        <strain evidence="8">Nanhai2018</strain>
        <tissue evidence="8">Muscle</tissue>
    </source>
</reference>
<comment type="similarity">
    <text evidence="3">Belongs to the HPF1 family.</text>
</comment>
<dbReference type="InterPro" id="IPR019406">
    <property type="entry name" value="APLF_PBZ"/>
</dbReference>
<evidence type="ECO:0000256" key="3">
    <source>
        <dbReference type="ARBA" id="ARBA00010803"/>
    </source>
</evidence>
<evidence type="ECO:0000256" key="2">
    <source>
        <dbReference type="ARBA" id="ARBA00004286"/>
    </source>
</evidence>
<organism evidence="8 9">
    <name type="scientific">Holothuria leucospilota</name>
    <name type="common">Black long sea cucumber</name>
    <name type="synonym">Mertensiothuria leucospilota</name>
    <dbReference type="NCBI Taxonomy" id="206669"/>
    <lineage>
        <taxon>Eukaryota</taxon>
        <taxon>Metazoa</taxon>
        <taxon>Echinodermata</taxon>
        <taxon>Eleutherozoa</taxon>
        <taxon>Echinozoa</taxon>
        <taxon>Holothuroidea</taxon>
        <taxon>Aspidochirotacea</taxon>
        <taxon>Aspidochirotida</taxon>
        <taxon>Holothuriidae</taxon>
        <taxon>Holothuria</taxon>
    </lineage>
</organism>
<comment type="caution">
    <text evidence="8">The sequence shown here is derived from an EMBL/GenBank/DDBJ whole genome shotgun (WGS) entry which is preliminary data.</text>
</comment>
<dbReference type="Pfam" id="PF10283">
    <property type="entry name" value="zf-CCHH"/>
    <property type="match status" value="1"/>
</dbReference>
<protein>
    <submittedName>
        <fullName evidence="8">Histone PARylation factor 1</fullName>
    </submittedName>
</protein>
<dbReference type="GO" id="GO:0006974">
    <property type="term" value="P:DNA damage response"/>
    <property type="evidence" value="ECO:0007669"/>
    <property type="project" value="InterPro"/>
</dbReference>
<evidence type="ECO:0000313" key="8">
    <source>
        <dbReference type="EMBL" id="KAJ8028251.1"/>
    </source>
</evidence>
<dbReference type="GO" id="GO:0005634">
    <property type="term" value="C:nucleus"/>
    <property type="evidence" value="ECO:0007669"/>
    <property type="project" value="UniProtKB-SubCell"/>
</dbReference>
<sequence length="401" mass="46274">MTSTEKPLCKYGSSCYRKNKEHMERYLHPVSVKRVNSEEDRVQQEYKRLRTQARINDDTLTEETPILEPSPGEEEADSDIEGDEASTPEDYDIREDLKIKFKAEMPQDLFDFWEFCSNLNTMDPTQALVPTLGLQLVGPFDVIAGKFKKHRAEQEPCYVLHWRYYYDPPEFQTVMMKADSTQHHLGYYRDDPKELPAFVGVNYANMNGVIRQQGDNLFAAIKLHMEKLLKSIKDPNALLEVQKLDLALTEWAQVLGYSLSAESPKLKERNRRVVTKSFHGAGLVVPVHNDVGYRELPESDANLKKMFKKIVDAKTDEERMAYFEPLQEIMTYVQFANDECDYGEGLELGIDLFTNGAPIFHKAIKTLLSMAYQLLDRGVFSEILELHLNDRRKTDLSQIIL</sequence>
<keyword evidence="9" id="KW-1185">Reference proteome</keyword>